<sequence>MLNDNILLVVLIAIVGLVAITVNFVITTREQQEEAKEKRLTWLKGQAEHILQAIAVLREADCKPEIVQKINEHAIALLEEVAILAPDSELYEALTQQKDTADKAFPSPDVFDSDRSLKRAQIYINFAEKLVLQLARGGRITRTLARSYQQELYWLRITVVADAHIMQGERFKKSDDLMTALSHYRHAKALLVRANIPVQNKKSRMDTVEELIESIQPKKPRPQGSLAESLDRLL</sequence>
<keyword evidence="1" id="KW-0812">Transmembrane</keyword>
<name>A0ABU9TPU7_9GAMM</name>
<dbReference type="Proteomes" id="UP001449225">
    <property type="component" value="Unassembled WGS sequence"/>
</dbReference>
<feature type="transmembrane region" description="Helical" evidence="1">
    <location>
        <begin position="6"/>
        <end position="26"/>
    </location>
</feature>
<dbReference type="RefSeq" id="WP_067981610.1">
    <property type="nucleotide sequence ID" value="NZ_CAXBCE010000042.1"/>
</dbReference>
<keyword evidence="1" id="KW-1133">Transmembrane helix</keyword>
<proteinExistence type="predicted"/>
<evidence type="ECO:0000313" key="2">
    <source>
        <dbReference type="EMBL" id="MEM5535426.1"/>
    </source>
</evidence>
<comment type="caution">
    <text evidence="2">The sequence shown here is derived from an EMBL/GenBank/DDBJ whole genome shotgun (WGS) entry which is preliminary data.</text>
</comment>
<dbReference type="EMBL" id="JBBMRA010000002">
    <property type="protein sequence ID" value="MEM5535426.1"/>
    <property type="molecule type" value="Genomic_DNA"/>
</dbReference>
<keyword evidence="1" id="KW-0472">Membrane</keyword>
<protein>
    <submittedName>
        <fullName evidence="2">DNA topoisomerase I</fullName>
    </submittedName>
</protein>
<gene>
    <name evidence="2" type="ORF">WNY58_03370</name>
</gene>
<accession>A0ABU9TPU7</accession>
<reference evidence="2 3" key="1">
    <citation type="submission" date="2024-03" db="EMBL/GenBank/DDBJ databases">
        <title>Community enrichment and isolation of bacterial strains for fucoidan degradation.</title>
        <authorList>
            <person name="Sichert A."/>
        </authorList>
    </citation>
    <scope>NUCLEOTIDE SEQUENCE [LARGE SCALE GENOMIC DNA]</scope>
    <source>
        <strain evidence="2 3">AS76</strain>
    </source>
</reference>
<evidence type="ECO:0000313" key="3">
    <source>
        <dbReference type="Proteomes" id="UP001449225"/>
    </source>
</evidence>
<organism evidence="2 3">
    <name type="scientific">Neptuniibacter pectenicola</name>
    <dbReference type="NCBI Taxonomy" id="1806669"/>
    <lineage>
        <taxon>Bacteria</taxon>
        <taxon>Pseudomonadati</taxon>
        <taxon>Pseudomonadota</taxon>
        <taxon>Gammaproteobacteria</taxon>
        <taxon>Oceanospirillales</taxon>
        <taxon>Oceanospirillaceae</taxon>
        <taxon>Neptuniibacter</taxon>
    </lineage>
</organism>
<keyword evidence="3" id="KW-1185">Reference proteome</keyword>
<evidence type="ECO:0000256" key="1">
    <source>
        <dbReference type="SAM" id="Phobius"/>
    </source>
</evidence>